<dbReference type="SUPFAM" id="SSF54211">
    <property type="entry name" value="Ribosomal protein S5 domain 2-like"/>
    <property type="match status" value="1"/>
</dbReference>
<organism evidence="6 7">
    <name type="scientific">Candidatus Methanoperedens nitratireducens</name>
    <dbReference type="NCBI Taxonomy" id="1392998"/>
    <lineage>
        <taxon>Archaea</taxon>
        <taxon>Methanobacteriati</taxon>
        <taxon>Methanobacteriota</taxon>
        <taxon>Stenosarchaea group</taxon>
        <taxon>Methanomicrobia</taxon>
        <taxon>Methanosarcinales</taxon>
        <taxon>ANME-2 cluster</taxon>
        <taxon>Candidatus Methanoperedentaceae</taxon>
        <taxon>Candidatus Methanoperedens</taxon>
    </lineage>
</organism>
<sequence length="132" mass="14791">MKIVNSSGKRKTAIARATLREGKGRVRVNNKPIEIVEPELIRLKMSEPLEFANNFLQTVDIDVNVHGGGIIGQAGAVRTAIARGLVDWTNDTALRDAMAQYDRSLLVNDTRYKLPKKFGGRGARKRRQKSYR</sequence>
<keyword evidence="3 4" id="KW-0687">Ribonucleoprotein</keyword>
<dbReference type="Gene3D" id="3.30.230.10">
    <property type="match status" value="1"/>
</dbReference>
<keyword evidence="7" id="KW-1185">Reference proteome</keyword>
<reference evidence="7" key="1">
    <citation type="submission" date="2017-06" db="EMBL/GenBank/DDBJ databases">
        <authorList>
            <person name="Cremers G."/>
        </authorList>
    </citation>
    <scope>NUCLEOTIDE SEQUENCE [LARGE SCALE GENOMIC DNA]</scope>
</reference>
<evidence type="ECO:0000313" key="7">
    <source>
        <dbReference type="Proteomes" id="UP000218615"/>
    </source>
</evidence>
<dbReference type="Pfam" id="PF00380">
    <property type="entry name" value="Ribosomal_S9"/>
    <property type="match status" value="1"/>
</dbReference>
<dbReference type="NCBIfam" id="TIGR03627">
    <property type="entry name" value="uS9_arch"/>
    <property type="match status" value="1"/>
</dbReference>
<evidence type="ECO:0000313" key="6">
    <source>
        <dbReference type="EMBL" id="SNQ62908.1"/>
    </source>
</evidence>
<dbReference type="GO" id="GO:0000462">
    <property type="term" value="P:maturation of SSU-rRNA from tricistronic rRNA transcript (SSU-rRNA, 5.8S rRNA, LSU-rRNA)"/>
    <property type="evidence" value="ECO:0007669"/>
    <property type="project" value="TreeGrafter"/>
</dbReference>
<evidence type="ECO:0000256" key="4">
    <source>
        <dbReference type="HAMAP-Rule" id="MF_00532"/>
    </source>
</evidence>
<dbReference type="InterPro" id="IPR000754">
    <property type="entry name" value="Ribosomal_uS9"/>
</dbReference>
<gene>
    <name evidence="6" type="primary">rps</name>
    <name evidence="4" type="synonym">rps9</name>
    <name evidence="6" type="ORF">MNV_980010</name>
</gene>
<dbReference type="GO" id="GO:0003723">
    <property type="term" value="F:RNA binding"/>
    <property type="evidence" value="ECO:0007669"/>
    <property type="project" value="TreeGrafter"/>
</dbReference>
<proteinExistence type="inferred from homology"/>
<evidence type="ECO:0000256" key="1">
    <source>
        <dbReference type="ARBA" id="ARBA00005251"/>
    </source>
</evidence>
<name>A0A284VUP1_9EURY</name>
<accession>A0A284VUP1</accession>
<dbReference type="EMBL" id="FZMP01000249">
    <property type="protein sequence ID" value="SNQ62908.1"/>
    <property type="molecule type" value="Genomic_DNA"/>
</dbReference>
<dbReference type="GO" id="GO:0006412">
    <property type="term" value="P:translation"/>
    <property type="evidence" value="ECO:0007669"/>
    <property type="project" value="UniProtKB-UniRule"/>
</dbReference>
<comment type="similarity">
    <text evidence="1 4 5">Belongs to the universal ribosomal protein uS9 family.</text>
</comment>
<dbReference type="STRING" id="1392998.ANME2D_01465"/>
<dbReference type="InterPro" id="IPR019958">
    <property type="entry name" value="Ribosomal_uS9_archaeal"/>
</dbReference>
<dbReference type="PANTHER" id="PTHR21569:SF16">
    <property type="entry name" value="RIBOSOMAL PROTEIN S16"/>
    <property type="match status" value="1"/>
</dbReference>
<dbReference type="Proteomes" id="UP000218615">
    <property type="component" value="Unassembled WGS sequence"/>
</dbReference>
<keyword evidence="2 4" id="KW-0689">Ribosomal protein</keyword>
<dbReference type="AlphaFoldDB" id="A0A284VUP1"/>
<evidence type="ECO:0000256" key="3">
    <source>
        <dbReference type="ARBA" id="ARBA00023274"/>
    </source>
</evidence>
<evidence type="ECO:0000256" key="5">
    <source>
        <dbReference type="RuleBase" id="RU003815"/>
    </source>
</evidence>
<protein>
    <recommendedName>
        <fullName evidence="4">Small ribosomal subunit protein uS9</fullName>
    </recommendedName>
</protein>
<dbReference type="HAMAP" id="MF_00532_A">
    <property type="entry name" value="Ribosomal_uS9_A"/>
    <property type="match status" value="1"/>
</dbReference>
<dbReference type="InterPro" id="IPR020574">
    <property type="entry name" value="Ribosomal_uS9_CS"/>
</dbReference>
<dbReference type="InterPro" id="IPR014721">
    <property type="entry name" value="Ribsml_uS5_D2-typ_fold_subgr"/>
</dbReference>
<dbReference type="InterPro" id="IPR020568">
    <property type="entry name" value="Ribosomal_Su5_D2-typ_SF"/>
</dbReference>
<dbReference type="PANTHER" id="PTHR21569">
    <property type="entry name" value="RIBOSOMAL PROTEIN S9"/>
    <property type="match status" value="1"/>
</dbReference>
<dbReference type="GO" id="GO:0022627">
    <property type="term" value="C:cytosolic small ribosomal subunit"/>
    <property type="evidence" value="ECO:0007669"/>
    <property type="project" value="UniProtKB-UniRule"/>
</dbReference>
<dbReference type="RefSeq" id="WP_096207404.1">
    <property type="nucleotide sequence ID" value="NZ_FZMP01000249.1"/>
</dbReference>
<dbReference type="OrthoDB" id="52677at2157"/>
<evidence type="ECO:0000256" key="2">
    <source>
        <dbReference type="ARBA" id="ARBA00022980"/>
    </source>
</evidence>
<dbReference type="NCBIfam" id="NF001749">
    <property type="entry name" value="PRK00474.1"/>
    <property type="match status" value="1"/>
</dbReference>
<dbReference type="GO" id="GO:0003735">
    <property type="term" value="F:structural constituent of ribosome"/>
    <property type="evidence" value="ECO:0007669"/>
    <property type="project" value="UniProtKB-UniRule"/>
</dbReference>
<dbReference type="PROSITE" id="PS00360">
    <property type="entry name" value="RIBOSOMAL_S9"/>
    <property type="match status" value="1"/>
</dbReference>